<name>A0A7W6GMN5_9SPHN</name>
<feature type="transmembrane region" description="Helical" evidence="1">
    <location>
        <begin position="146"/>
        <end position="166"/>
    </location>
</feature>
<protein>
    <submittedName>
        <fullName evidence="2">Putative iron-regulated membrane protein</fullName>
    </submittedName>
</protein>
<dbReference type="RefSeq" id="WP_183954399.1">
    <property type="nucleotide sequence ID" value="NZ_JACIEB010000002.1"/>
</dbReference>
<evidence type="ECO:0000313" key="3">
    <source>
        <dbReference type="Proteomes" id="UP000552757"/>
    </source>
</evidence>
<accession>A0A7W6GMN5</accession>
<feature type="transmembrane region" description="Helical" evidence="1">
    <location>
        <begin position="7"/>
        <end position="32"/>
    </location>
</feature>
<evidence type="ECO:0000256" key="1">
    <source>
        <dbReference type="SAM" id="Phobius"/>
    </source>
</evidence>
<dbReference type="AlphaFoldDB" id="A0A7W6GMN5"/>
<sequence>MILRQVHLWLGLGLGVLFALLGLTGSALVFYIEIDQALNLPAASQGAGPAAGWQSAEWDRALATGRQHWPERGGEWSFEATGEGGLIPARYYPPSEHHGHHAEREMVWFTADGRTIARTATWGDYLMSWIYELHMHLLAGEIGSQVVGWFGFVMLALLISGIATWWPRGSWRKALAFKRRAVSQRRLRDLHKHFGLWSALFLFLLVLTGALLALPDVKANLLSVAIARPDVVPKPVSTQESGYQISIRQALNAAHQALPDARLAFIDVPDGGSAPIRFRVQVSGDPHRRFPGSFVFVDQYSGRVLAVHDVRRGNAGTATASWIRPVHDGSIAGLPTRILAVLIGLSPTALLVTGLLHWRRRRTARRHKPSIHHHSTGSKS</sequence>
<feature type="transmembrane region" description="Helical" evidence="1">
    <location>
        <begin position="338"/>
        <end position="358"/>
    </location>
</feature>
<reference evidence="2 3" key="1">
    <citation type="submission" date="2020-08" db="EMBL/GenBank/DDBJ databases">
        <title>Genomic Encyclopedia of Type Strains, Phase IV (KMG-IV): sequencing the most valuable type-strain genomes for metagenomic binning, comparative biology and taxonomic classification.</title>
        <authorList>
            <person name="Goeker M."/>
        </authorList>
    </citation>
    <scope>NUCLEOTIDE SEQUENCE [LARGE SCALE GENOMIC DNA]</scope>
    <source>
        <strain evidence="2 3">DSM 29348</strain>
    </source>
</reference>
<dbReference type="Proteomes" id="UP000552757">
    <property type="component" value="Unassembled WGS sequence"/>
</dbReference>
<gene>
    <name evidence="2" type="ORF">GGR44_001038</name>
</gene>
<dbReference type="PANTHER" id="PTHR34219">
    <property type="entry name" value="IRON-REGULATED INNER MEMBRANE PROTEIN-RELATED"/>
    <property type="match status" value="1"/>
</dbReference>
<dbReference type="EMBL" id="JACIEB010000002">
    <property type="protein sequence ID" value="MBB3981391.1"/>
    <property type="molecule type" value="Genomic_DNA"/>
</dbReference>
<evidence type="ECO:0000313" key="2">
    <source>
        <dbReference type="EMBL" id="MBB3981391.1"/>
    </source>
</evidence>
<keyword evidence="3" id="KW-1185">Reference proteome</keyword>
<keyword evidence="1" id="KW-1133">Transmembrane helix</keyword>
<keyword evidence="1" id="KW-0812">Transmembrane</keyword>
<proteinExistence type="predicted"/>
<dbReference type="PANTHER" id="PTHR34219:SF3">
    <property type="entry name" value="BLL7967 PROTEIN"/>
    <property type="match status" value="1"/>
</dbReference>
<dbReference type="InterPro" id="IPR005625">
    <property type="entry name" value="PepSY-ass_TM"/>
</dbReference>
<keyword evidence="1" id="KW-0472">Membrane</keyword>
<dbReference type="Pfam" id="PF03929">
    <property type="entry name" value="PepSY_TM"/>
    <property type="match status" value="1"/>
</dbReference>
<organism evidence="2 3">
    <name type="scientific">Sphingobium fontiphilum</name>
    <dbReference type="NCBI Taxonomy" id="944425"/>
    <lineage>
        <taxon>Bacteria</taxon>
        <taxon>Pseudomonadati</taxon>
        <taxon>Pseudomonadota</taxon>
        <taxon>Alphaproteobacteria</taxon>
        <taxon>Sphingomonadales</taxon>
        <taxon>Sphingomonadaceae</taxon>
        <taxon>Sphingobium</taxon>
    </lineage>
</organism>
<comment type="caution">
    <text evidence="2">The sequence shown here is derived from an EMBL/GenBank/DDBJ whole genome shotgun (WGS) entry which is preliminary data.</text>
</comment>
<feature type="transmembrane region" description="Helical" evidence="1">
    <location>
        <begin position="194"/>
        <end position="214"/>
    </location>
</feature>